<name>Q1G9T5_LACDA</name>
<dbReference type="PANTHER" id="PTHR43394">
    <property type="entry name" value="ATP-DEPENDENT PERMEASE MDL1, MITOCHONDRIAL"/>
    <property type="match status" value="1"/>
</dbReference>
<keyword evidence="5 15" id="KW-0067">ATP-binding</keyword>
<feature type="transmembrane region" description="Helical" evidence="12">
    <location>
        <begin position="264"/>
        <end position="291"/>
    </location>
</feature>
<dbReference type="FunFam" id="3.40.50.300:FF:000218">
    <property type="entry name" value="Multidrug ABC transporter ATP-binding protein"/>
    <property type="match status" value="1"/>
</dbReference>
<feature type="transmembrane region" description="Helical" evidence="12">
    <location>
        <begin position="24"/>
        <end position="45"/>
    </location>
</feature>
<dbReference type="InterPro" id="IPR011527">
    <property type="entry name" value="ABC1_TM_dom"/>
</dbReference>
<evidence type="ECO:0000256" key="4">
    <source>
        <dbReference type="ARBA" id="ARBA00022741"/>
    </source>
</evidence>
<dbReference type="STRING" id="390333.Ldb1288"/>
<accession>Q1G9T5</accession>
<feature type="domain" description="ABC transmembrane type-1" evidence="14">
    <location>
        <begin position="29"/>
        <end position="313"/>
    </location>
</feature>
<organism evidence="15 16">
    <name type="scientific">Lactobacillus delbrueckii subsp. bulgaricus (strain ATCC 11842 / DSM 20081 / BCRC 10696 / JCM 1002 / NBRC 13953 / NCIMB 11778 / NCTC 12712 / WDCM 00102 / Lb 14)</name>
    <dbReference type="NCBI Taxonomy" id="390333"/>
    <lineage>
        <taxon>Bacteria</taxon>
        <taxon>Bacillati</taxon>
        <taxon>Bacillota</taxon>
        <taxon>Bacilli</taxon>
        <taxon>Lactobacillales</taxon>
        <taxon>Lactobacillaceae</taxon>
        <taxon>Lactobacillus</taxon>
    </lineage>
</organism>
<dbReference type="SUPFAM" id="SSF90123">
    <property type="entry name" value="ABC transporter transmembrane region"/>
    <property type="match status" value="1"/>
</dbReference>
<dbReference type="GO" id="GO:0015421">
    <property type="term" value="F:ABC-type oligopeptide transporter activity"/>
    <property type="evidence" value="ECO:0007669"/>
    <property type="project" value="TreeGrafter"/>
</dbReference>
<protein>
    <recommendedName>
        <fullName evidence="11">Multidrug resistance ABC transporter ATP-binding and permease protein</fullName>
        <ecNumber evidence="2">7.6.2.2</ecNumber>
    </recommendedName>
</protein>
<keyword evidence="4" id="KW-0547">Nucleotide-binding</keyword>
<keyword evidence="6 12" id="KW-1133">Transmembrane helix</keyword>
<dbReference type="PROSITE" id="PS50893">
    <property type="entry name" value="ABC_TRANSPORTER_2"/>
    <property type="match status" value="1"/>
</dbReference>
<comment type="function">
    <text evidence="9">Efflux transporter for a variety of amphiphilic cationic compounds, including antibiotics.</text>
</comment>
<feature type="transmembrane region" description="Helical" evidence="12">
    <location>
        <begin position="170"/>
        <end position="189"/>
    </location>
</feature>
<dbReference type="CDD" id="cd18547">
    <property type="entry name" value="ABC_6TM_Tm288_like"/>
    <property type="match status" value="1"/>
</dbReference>
<proteinExistence type="inferred from homology"/>
<evidence type="ECO:0000313" key="15">
    <source>
        <dbReference type="EMBL" id="CAI98089.1"/>
    </source>
</evidence>
<dbReference type="RefSeq" id="WP_011543982.1">
    <property type="nucleotide sequence ID" value="NC_008054.1"/>
</dbReference>
<evidence type="ECO:0000256" key="2">
    <source>
        <dbReference type="ARBA" id="ARBA00012191"/>
    </source>
</evidence>
<dbReference type="Pfam" id="PF00664">
    <property type="entry name" value="ABC_membrane"/>
    <property type="match status" value="1"/>
</dbReference>
<dbReference type="AlphaFoldDB" id="Q1G9T5"/>
<dbReference type="HOGENOM" id="CLU_000604_84_3_9"/>
<evidence type="ECO:0000256" key="8">
    <source>
        <dbReference type="ARBA" id="ARBA00034018"/>
    </source>
</evidence>
<evidence type="ECO:0000256" key="7">
    <source>
        <dbReference type="ARBA" id="ARBA00023136"/>
    </source>
</evidence>
<dbReference type="InterPro" id="IPR039421">
    <property type="entry name" value="Type_1_exporter"/>
</dbReference>
<dbReference type="GO" id="GO:0008559">
    <property type="term" value="F:ABC-type xenobiotic transporter activity"/>
    <property type="evidence" value="ECO:0007669"/>
    <property type="project" value="UniProtKB-EC"/>
</dbReference>
<evidence type="ECO:0000256" key="3">
    <source>
        <dbReference type="ARBA" id="ARBA00022692"/>
    </source>
</evidence>
<keyword evidence="16" id="KW-1185">Reference proteome</keyword>
<dbReference type="Gene3D" id="1.20.1560.10">
    <property type="entry name" value="ABC transporter type 1, transmembrane domain"/>
    <property type="match status" value="1"/>
</dbReference>
<evidence type="ECO:0000256" key="6">
    <source>
        <dbReference type="ARBA" id="ARBA00022989"/>
    </source>
</evidence>
<dbReference type="InterPro" id="IPR003439">
    <property type="entry name" value="ABC_transporter-like_ATP-bd"/>
</dbReference>
<feature type="domain" description="ABC transporter" evidence="13">
    <location>
        <begin position="351"/>
        <end position="583"/>
    </location>
</feature>
<dbReference type="PATRIC" id="fig|390333.13.peg.1620"/>
<keyword evidence="7 12" id="KW-0472">Membrane</keyword>
<feature type="transmembrane region" description="Helical" evidence="12">
    <location>
        <begin position="71"/>
        <end position="91"/>
    </location>
</feature>
<evidence type="ECO:0000259" key="14">
    <source>
        <dbReference type="PROSITE" id="PS50929"/>
    </source>
</evidence>
<evidence type="ECO:0000256" key="12">
    <source>
        <dbReference type="SAM" id="Phobius"/>
    </source>
</evidence>
<evidence type="ECO:0000256" key="5">
    <source>
        <dbReference type="ARBA" id="ARBA00022840"/>
    </source>
</evidence>
<dbReference type="GO" id="GO:0005886">
    <property type="term" value="C:plasma membrane"/>
    <property type="evidence" value="ECO:0007669"/>
    <property type="project" value="UniProtKB-SubCell"/>
</dbReference>
<evidence type="ECO:0000256" key="9">
    <source>
        <dbReference type="ARBA" id="ARBA00059943"/>
    </source>
</evidence>
<dbReference type="InterPro" id="IPR003593">
    <property type="entry name" value="AAA+_ATPase"/>
</dbReference>
<dbReference type="PANTHER" id="PTHR43394:SF1">
    <property type="entry name" value="ATP-BINDING CASSETTE SUB-FAMILY B MEMBER 10, MITOCHONDRIAL"/>
    <property type="match status" value="1"/>
</dbReference>
<dbReference type="BioCyc" id="LDEL390333:LDB_RS05495-MONOMER"/>
<evidence type="ECO:0000313" key="16">
    <source>
        <dbReference type="Proteomes" id="UP000001259"/>
    </source>
</evidence>
<dbReference type="SMART" id="SM00382">
    <property type="entry name" value="AAA"/>
    <property type="match status" value="1"/>
</dbReference>
<evidence type="ECO:0000256" key="1">
    <source>
        <dbReference type="ARBA" id="ARBA00004651"/>
    </source>
</evidence>
<feature type="transmembrane region" description="Helical" evidence="12">
    <location>
        <begin position="142"/>
        <end position="164"/>
    </location>
</feature>
<dbReference type="InterPro" id="IPR027417">
    <property type="entry name" value="P-loop_NTPase"/>
</dbReference>
<comment type="similarity">
    <text evidence="10">Belongs to the ABC transporter superfamily. Multidrug exporter LmrA (TC 3.A.1.117.1) family.</text>
</comment>
<dbReference type="EMBL" id="CR954253">
    <property type="protein sequence ID" value="CAI98089.1"/>
    <property type="molecule type" value="Genomic_DNA"/>
</dbReference>
<sequence>MKKQDKKMASWQAMKQLLPIIGRYRLLLFISIILAAVSVIFQLYVPIIFGRAIDQIVGPGKVDFPAIGQDLVQILILVIVSAAATWLMGLINNKLTYWTVQDIREKAIRQLQLLPLSYLDQHPSGDIVSRIIADTDQLSDGLLLGFSQLFSGLITIVATLAFMLSQSVEITLLVLVLTPLSFIVARFIASRSYQMFRKQSQTRGEQTSLIEEMVSGVKVVKAFGYEKTASSRFAEINHRLQEYSQQATFYSSLTNPATRFINSLIYALVALAGAFAIMGGRLTVGGLSVLLNYSNQYMKPFNDISSVITELQNAAACAGRVFELINEEPEADPVDLNKADGDLPEVKTGSVVFDHVNFSYQADKPLIRDFNLTAKPGMRVALVGPTGCGKTTTINLLMRFYDVDSGGIYLGGRNIKDMSRHALRKNFGMVLQDTWLEEGTVRDNLAYGKEDATDEEIIAAAKAAHSWCFIRRLPQGLDTPLSADSLSAGQKQLLCITRVMLLDPPMLILDEATSSIDTRTEMLIQAAFDKLMQGRTSFVVAHRLSTVVNADLILVMKDGQIIERDKHADLLARGGFYSQLYRSQFAKLPS</sequence>
<dbReference type="eggNOG" id="COG1132">
    <property type="taxonomic scope" value="Bacteria"/>
</dbReference>
<dbReference type="SUPFAM" id="SSF52540">
    <property type="entry name" value="P-loop containing nucleoside triphosphate hydrolases"/>
    <property type="match status" value="1"/>
</dbReference>
<dbReference type="Pfam" id="PF00005">
    <property type="entry name" value="ABC_tran"/>
    <property type="match status" value="1"/>
</dbReference>
<evidence type="ECO:0000256" key="10">
    <source>
        <dbReference type="ARBA" id="ARBA00061674"/>
    </source>
</evidence>
<dbReference type="PROSITE" id="PS50929">
    <property type="entry name" value="ABC_TM1F"/>
    <property type="match status" value="1"/>
</dbReference>
<dbReference type="Gene3D" id="3.40.50.300">
    <property type="entry name" value="P-loop containing nucleotide triphosphate hydrolases"/>
    <property type="match status" value="1"/>
</dbReference>
<dbReference type="KEGG" id="ldb:Ldb1288"/>
<dbReference type="GO" id="GO:0005524">
    <property type="term" value="F:ATP binding"/>
    <property type="evidence" value="ECO:0007669"/>
    <property type="project" value="UniProtKB-KW"/>
</dbReference>
<dbReference type="Proteomes" id="UP000001259">
    <property type="component" value="Chromosome"/>
</dbReference>
<comment type="subcellular location">
    <subcellularLocation>
        <location evidence="1">Cell membrane</location>
        <topology evidence="1">Multi-pass membrane protein</topology>
    </subcellularLocation>
</comment>
<evidence type="ECO:0000259" key="13">
    <source>
        <dbReference type="PROSITE" id="PS50893"/>
    </source>
</evidence>
<dbReference type="InterPro" id="IPR036640">
    <property type="entry name" value="ABC1_TM_sf"/>
</dbReference>
<evidence type="ECO:0000256" key="11">
    <source>
        <dbReference type="ARBA" id="ARBA00072598"/>
    </source>
</evidence>
<gene>
    <name evidence="15" type="ordered locus">Ldb1288</name>
</gene>
<reference evidence="15 16" key="1">
    <citation type="journal article" date="2006" name="Proc. Natl. Acad. Sci. U.S.A.">
        <title>The complete genome sequence of Lactobacillus bulgaricus reveals extensive and ongoing reductive evolution.</title>
        <authorList>
            <person name="van de Guchte M."/>
            <person name="Penaud S."/>
            <person name="Grimaldi C."/>
            <person name="Barbe V."/>
            <person name="Bryson K."/>
            <person name="Nicolas P."/>
            <person name="Robert C."/>
            <person name="Oztas S."/>
            <person name="Mangenot S."/>
            <person name="Couloux A."/>
            <person name="Loux V."/>
            <person name="Dervyn R."/>
            <person name="Bossy R."/>
            <person name="Bolotin A."/>
            <person name="Batto J.-M."/>
            <person name="Walunas T."/>
            <person name="Gibrat J.-F."/>
            <person name="Bessieres P."/>
            <person name="Weissenbach J."/>
            <person name="Ehrlich S.D."/>
            <person name="Maguin E."/>
        </authorList>
    </citation>
    <scope>NUCLEOTIDE SEQUENCE [LARGE SCALE GENOMIC DNA]</scope>
    <source>
        <strain evidence="16">ATCC 11842 / DSM 20081 / BCRC 10696 / JCM 1002 / NBRC 13953 / NCIMB 11778 / NCTC 12712 / WDCM 00102 / Lb 14</strain>
    </source>
</reference>
<comment type="catalytic activity">
    <reaction evidence="8">
        <text>ATP + H2O + xenobioticSide 1 = ADP + phosphate + xenobioticSide 2.</text>
        <dbReference type="EC" id="7.6.2.2"/>
    </reaction>
</comment>
<dbReference type="EC" id="7.6.2.2" evidence="2"/>
<keyword evidence="3 12" id="KW-0812">Transmembrane</keyword>
<dbReference type="GO" id="GO:0016887">
    <property type="term" value="F:ATP hydrolysis activity"/>
    <property type="evidence" value="ECO:0007669"/>
    <property type="project" value="InterPro"/>
</dbReference>